<protein>
    <submittedName>
        <fullName evidence="2">Sugar phosphate isomerase/epimerase family protein</fullName>
    </submittedName>
</protein>
<dbReference type="InterPro" id="IPR050312">
    <property type="entry name" value="IolE/XylAMocC-like"/>
</dbReference>
<feature type="domain" description="Xylose isomerase-like TIM barrel" evidence="1">
    <location>
        <begin position="25"/>
        <end position="250"/>
    </location>
</feature>
<dbReference type="InterPro" id="IPR036237">
    <property type="entry name" value="Xyl_isomerase-like_sf"/>
</dbReference>
<dbReference type="Gene3D" id="3.20.20.150">
    <property type="entry name" value="Divalent-metal-dependent TIM barrel enzymes"/>
    <property type="match status" value="1"/>
</dbReference>
<keyword evidence="2" id="KW-0413">Isomerase</keyword>
<dbReference type="GO" id="GO:0016853">
    <property type="term" value="F:isomerase activity"/>
    <property type="evidence" value="ECO:0007669"/>
    <property type="project" value="UniProtKB-KW"/>
</dbReference>
<reference evidence="3" key="1">
    <citation type="journal article" date="2019" name="Int. J. Syst. Evol. Microbiol.">
        <title>The Global Catalogue of Microorganisms (GCM) 10K type strain sequencing project: providing services to taxonomists for standard genome sequencing and annotation.</title>
        <authorList>
            <consortium name="The Broad Institute Genomics Platform"/>
            <consortium name="The Broad Institute Genome Sequencing Center for Infectious Disease"/>
            <person name="Wu L."/>
            <person name="Ma J."/>
        </authorList>
    </citation>
    <scope>NUCLEOTIDE SEQUENCE [LARGE SCALE GENOMIC DNA]</scope>
    <source>
        <strain evidence="3">CCUG 57263</strain>
    </source>
</reference>
<name>A0ABW3DCI4_9BACL</name>
<dbReference type="PANTHER" id="PTHR12110:SF41">
    <property type="entry name" value="INOSOSE DEHYDRATASE"/>
    <property type="match status" value="1"/>
</dbReference>
<dbReference type="EMBL" id="JBHTIU010000074">
    <property type="protein sequence ID" value="MFD0871102.1"/>
    <property type="molecule type" value="Genomic_DNA"/>
</dbReference>
<dbReference type="SUPFAM" id="SSF51658">
    <property type="entry name" value="Xylose isomerase-like"/>
    <property type="match status" value="1"/>
</dbReference>
<evidence type="ECO:0000259" key="1">
    <source>
        <dbReference type="Pfam" id="PF01261"/>
    </source>
</evidence>
<organism evidence="2 3">
    <name type="scientific">Paenibacillus residui</name>
    <dbReference type="NCBI Taxonomy" id="629724"/>
    <lineage>
        <taxon>Bacteria</taxon>
        <taxon>Bacillati</taxon>
        <taxon>Bacillota</taxon>
        <taxon>Bacilli</taxon>
        <taxon>Bacillales</taxon>
        <taxon>Paenibacillaceae</taxon>
        <taxon>Paenibacillus</taxon>
    </lineage>
</organism>
<gene>
    <name evidence="2" type="ORF">ACFQ03_18335</name>
</gene>
<evidence type="ECO:0000313" key="2">
    <source>
        <dbReference type="EMBL" id="MFD0871102.1"/>
    </source>
</evidence>
<keyword evidence="3" id="KW-1185">Reference proteome</keyword>
<evidence type="ECO:0000313" key="3">
    <source>
        <dbReference type="Proteomes" id="UP001597120"/>
    </source>
</evidence>
<accession>A0ABW3DCI4</accession>
<dbReference type="Proteomes" id="UP001597120">
    <property type="component" value="Unassembled WGS sequence"/>
</dbReference>
<dbReference type="InterPro" id="IPR013022">
    <property type="entry name" value="Xyl_isomerase-like_TIM-brl"/>
</dbReference>
<sequence length="253" mass="28223">MGRMGIGLQMYTLRDETARDFPGTLRKVAALGYEGVEFAGYGGMTPPQLKNLLEELQLRAIGSHVSVSDLKDRLEEVVEMNAAIGASYVVCPYLTVEQRSEGALADTVSLFQKASRELAKHGIRFGYHNHDFELTETVGGERLFDRLFGMMSNEECFVEMDVCWVHHGGQDPLEYIRKYAGRVPLIHLKDMRTLENGKAQTVELGQGEIDLPAVISAAGSAGAEWLIVEQDHCQNPPLESIETSMRWLKTNYL</sequence>
<dbReference type="Pfam" id="PF01261">
    <property type="entry name" value="AP_endonuc_2"/>
    <property type="match status" value="1"/>
</dbReference>
<proteinExistence type="predicted"/>
<comment type="caution">
    <text evidence="2">The sequence shown here is derived from an EMBL/GenBank/DDBJ whole genome shotgun (WGS) entry which is preliminary data.</text>
</comment>
<dbReference type="RefSeq" id="WP_150959184.1">
    <property type="nucleotide sequence ID" value="NZ_JBHTIU010000074.1"/>
</dbReference>
<dbReference type="PANTHER" id="PTHR12110">
    <property type="entry name" value="HYDROXYPYRUVATE ISOMERASE"/>
    <property type="match status" value="1"/>
</dbReference>